<evidence type="ECO:0000313" key="2">
    <source>
        <dbReference type="EMBL" id="GIF86168.1"/>
    </source>
</evidence>
<dbReference type="CDD" id="cd00093">
    <property type="entry name" value="HTH_XRE"/>
    <property type="match status" value="1"/>
</dbReference>
<evidence type="ECO:0000313" key="3">
    <source>
        <dbReference type="Proteomes" id="UP000601223"/>
    </source>
</evidence>
<organism evidence="2 3">
    <name type="scientific">Catellatospora bangladeshensis</name>
    <dbReference type="NCBI Taxonomy" id="310355"/>
    <lineage>
        <taxon>Bacteria</taxon>
        <taxon>Bacillati</taxon>
        <taxon>Actinomycetota</taxon>
        <taxon>Actinomycetes</taxon>
        <taxon>Micromonosporales</taxon>
        <taxon>Micromonosporaceae</taxon>
        <taxon>Catellatospora</taxon>
    </lineage>
</organism>
<dbReference type="Proteomes" id="UP000601223">
    <property type="component" value="Unassembled WGS sequence"/>
</dbReference>
<dbReference type="InterPro" id="IPR001387">
    <property type="entry name" value="Cro/C1-type_HTH"/>
</dbReference>
<dbReference type="PROSITE" id="PS50943">
    <property type="entry name" value="HTH_CROC1"/>
    <property type="match status" value="1"/>
</dbReference>
<name>A0A8J3JSZ7_9ACTN</name>
<dbReference type="AlphaFoldDB" id="A0A8J3JSZ7"/>
<feature type="domain" description="HTH cro/C1-type" evidence="1">
    <location>
        <begin position="27"/>
        <end position="75"/>
    </location>
</feature>
<keyword evidence="3" id="KW-1185">Reference proteome</keyword>
<dbReference type="SUPFAM" id="SSF47413">
    <property type="entry name" value="lambda repressor-like DNA-binding domains"/>
    <property type="match status" value="1"/>
</dbReference>
<dbReference type="RefSeq" id="WP_203756976.1">
    <property type="nucleotide sequence ID" value="NZ_BONF01000061.1"/>
</dbReference>
<dbReference type="Gene3D" id="1.10.260.40">
    <property type="entry name" value="lambda repressor-like DNA-binding domains"/>
    <property type="match status" value="1"/>
</dbReference>
<proteinExistence type="predicted"/>
<accession>A0A8J3JSZ7</accession>
<dbReference type="InterPro" id="IPR010982">
    <property type="entry name" value="Lambda_DNA-bd_dom_sf"/>
</dbReference>
<reference evidence="2 3" key="1">
    <citation type="submission" date="2021-01" db="EMBL/GenBank/DDBJ databases">
        <title>Whole genome shotgun sequence of Catellatospora bangladeshensis NBRC 107357.</title>
        <authorList>
            <person name="Komaki H."/>
            <person name="Tamura T."/>
        </authorList>
    </citation>
    <scope>NUCLEOTIDE SEQUENCE [LARGE SCALE GENOMIC DNA]</scope>
    <source>
        <strain evidence="2 3">NBRC 107357</strain>
    </source>
</reference>
<evidence type="ECO:0000259" key="1">
    <source>
        <dbReference type="PROSITE" id="PS50943"/>
    </source>
</evidence>
<dbReference type="EMBL" id="BONF01000061">
    <property type="protein sequence ID" value="GIF86168.1"/>
    <property type="molecule type" value="Genomic_DNA"/>
</dbReference>
<gene>
    <name evidence="2" type="ORF">Cba03nite_75170</name>
</gene>
<sequence>MSRQTGGETIAARVAQLFETHRRPDGRRWTTREVAAAVGCSHTHIAEIANGRVADPHVNVLVGIAGFFGKDSAYLIPPSKAGFRPQSEEVASIAFRASRLDAEALRGVKALIDEILAEGPDGGDR</sequence>
<dbReference type="GO" id="GO:0003677">
    <property type="term" value="F:DNA binding"/>
    <property type="evidence" value="ECO:0007669"/>
    <property type="project" value="InterPro"/>
</dbReference>
<dbReference type="SMART" id="SM00530">
    <property type="entry name" value="HTH_XRE"/>
    <property type="match status" value="1"/>
</dbReference>
<comment type="caution">
    <text evidence="2">The sequence shown here is derived from an EMBL/GenBank/DDBJ whole genome shotgun (WGS) entry which is preliminary data.</text>
</comment>
<protein>
    <recommendedName>
        <fullName evidence="1">HTH cro/C1-type domain-containing protein</fullName>
    </recommendedName>
</protein>